<accession>A0ABV2AR08</accession>
<dbReference type="EMBL" id="JBDODL010002218">
    <property type="protein sequence ID" value="MES1922105.1"/>
    <property type="molecule type" value="Genomic_DNA"/>
</dbReference>
<sequence length="79" mass="9418">MNLFKTFQNKEKWLHLLLKSFHEMYLRNMAHVLSDSPMEEQWHNAVINSLPPEDRYRKVSESPIQKSKSKSTKENVNVC</sequence>
<gene>
    <name evidence="2" type="ORF">MHBO_003620</name>
</gene>
<proteinExistence type="predicted"/>
<evidence type="ECO:0000313" key="2">
    <source>
        <dbReference type="EMBL" id="MES1922105.1"/>
    </source>
</evidence>
<reference evidence="2 3" key="1">
    <citation type="journal article" date="2024" name="BMC Biol.">
        <title>Comparative genomics of Ascetosporea gives new insight into the evolutionary basis for animal parasitism in Rhizaria.</title>
        <authorList>
            <person name="Hiltunen Thoren M."/>
            <person name="Onut-Brannstrom I."/>
            <person name="Alfjorden A."/>
            <person name="Peckova H."/>
            <person name="Swords F."/>
            <person name="Hooper C."/>
            <person name="Holzer A.S."/>
            <person name="Bass D."/>
            <person name="Burki F."/>
        </authorList>
    </citation>
    <scope>NUCLEOTIDE SEQUENCE [LARGE SCALE GENOMIC DNA]</scope>
    <source>
        <strain evidence="2">20-A016</strain>
    </source>
</reference>
<feature type="region of interest" description="Disordered" evidence="1">
    <location>
        <begin position="56"/>
        <end position="79"/>
    </location>
</feature>
<evidence type="ECO:0000313" key="3">
    <source>
        <dbReference type="Proteomes" id="UP001439008"/>
    </source>
</evidence>
<protein>
    <submittedName>
        <fullName evidence="2">Uncharacterized protein</fullName>
    </submittedName>
</protein>
<organism evidence="2 3">
    <name type="scientific">Bonamia ostreae</name>
    <dbReference type="NCBI Taxonomy" id="126728"/>
    <lineage>
        <taxon>Eukaryota</taxon>
        <taxon>Sar</taxon>
        <taxon>Rhizaria</taxon>
        <taxon>Endomyxa</taxon>
        <taxon>Ascetosporea</taxon>
        <taxon>Haplosporida</taxon>
        <taxon>Bonamia</taxon>
    </lineage>
</organism>
<evidence type="ECO:0000256" key="1">
    <source>
        <dbReference type="SAM" id="MobiDB-lite"/>
    </source>
</evidence>
<comment type="caution">
    <text evidence="2">The sequence shown here is derived from an EMBL/GenBank/DDBJ whole genome shotgun (WGS) entry which is preliminary data.</text>
</comment>
<name>A0ABV2AR08_9EUKA</name>
<dbReference type="Proteomes" id="UP001439008">
    <property type="component" value="Unassembled WGS sequence"/>
</dbReference>
<keyword evidence="3" id="KW-1185">Reference proteome</keyword>